<protein>
    <submittedName>
        <fullName evidence="10">Uncharacterized protein LOC111104317</fullName>
    </submittedName>
</protein>
<dbReference type="GO" id="GO:0008270">
    <property type="term" value="F:zinc ion binding"/>
    <property type="evidence" value="ECO:0007669"/>
    <property type="project" value="UniProtKB-KW"/>
</dbReference>
<keyword evidence="4" id="KW-0862">Zinc</keyword>
<evidence type="ECO:0000313" key="9">
    <source>
        <dbReference type="Proteomes" id="UP000694844"/>
    </source>
</evidence>
<dbReference type="Pfam" id="PF13613">
    <property type="entry name" value="HTH_Tnp_4"/>
    <property type="match status" value="1"/>
</dbReference>
<evidence type="ECO:0000256" key="4">
    <source>
        <dbReference type="ARBA" id="ARBA00022833"/>
    </source>
</evidence>
<evidence type="ECO:0000259" key="8">
    <source>
        <dbReference type="PROSITE" id="PS50950"/>
    </source>
</evidence>
<feature type="coiled-coil region" evidence="7">
    <location>
        <begin position="164"/>
        <end position="191"/>
    </location>
</feature>
<dbReference type="AlphaFoldDB" id="A0A8B8ARV5"/>
<dbReference type="KEGG" id="cvn:111104317"/>
<keyword evidence="5 6" id="KW-0238">DNA-binding</keyword>
<dbReference type="SUPFAM" id="SSF57716">
    <property type="entry name" value="Glucocorticoid receptor-like (DNA-binding domain)"/>
    <property type="match status" value="1"/>
</dbReference>
<evidence type="ECO:0000256" key="7">
    <source>
        <dbReference type="SAM" id="Coils"/>
    </source>
</evidence>
<dbReference type="PROSITE" id="PS50950">
    <property type="entry name" value="ZF_THAP"/>
    <property type="match status" value="1"/>
</dbReference>
<evidence type="ECO:0000256" key="3">
    <source>
        <dbReference type="ARBA" id="ARBA00022771"/>
    </source>
</evidence>
<organism evidence="9 10">
    <name type="scientific">Crassostrea virginica</name>
    <name type="common">Eastern oyster</name>
    <dbReference type="NCBI Taxonomy" id="6565"/>
    <lineage>
        <taxon>Eukaryota</taxon>
        <taxon>Metazoa</taxon>
        <taxon>Spiralia</taxon>
        <taxon>Lophotrochozoa</taxon>
        <taxon>Mollusca</taxon>
        <taxon>Bivalvia</taxon>
        <taxon>Autobranchia</taxon>
        <taxon>Pteriomorphia</taxon>
        <taxon>Ostreida</taxon>
        <taxon>Ostreoidea</taxon>
        <taxon>Ostreidae</taxon>
        <taxon>Crassostrea</taxon>
    </lineage>
</organism>
<evidence type="ECO:0000256" key="5">
    <source>
        <dbReference type="ARBA" id="ARBA00023125"/>
    </source>
</evidence>
<evidence type="ECO:0000256" key="2">
    <source>
        <dbReference type="ARBA" id="ARBA00022723"/>
    </source>
</evidence>
<dbReference type="GeneID" id="111104317"/>
<keyword evidence="3 6" id="KW-0863">Zinc-finger</keyword>
<gene>
    <name evidence="10" type="primary">LOC111104317</name>
</gene>
<dbReference type="SMART" id="SM00980">
    <property type="entry name" value="THAP"/>
    <property type="match status" value="1"/>
</dbReference>
<dbReference type="RefSeq" id="XP_022293905.1">
    <property type="nucleotide sequence ID" value="XM_022438197.1"/>
</dbReference>
<keyword evidence="9" id="KW-1185">Reference proteome</keyword>
<feature type="coiled-coil region" evidence="7">
    <location>
        <begin position="78"/>
        <end position="121"/>
    </location>
</feature>
<reference evidence="10" key="1">
    <citation type="submission" date="2025-08" db="UniProtKB">
        <authorList>
            <consortium name="RefSeq"/>
        </authorList>
    </citation>
    <scope>IDENTIFICATION</scope>
    <source>
        <tissue evidence="10">Whole sample</tissue>
    </source>
</reference>
<proteinExistence type="predicted"/>
<keyword evidence="7" id="KW-0175">Coiled coil</keyword>
<dbReference type="InterPro" id="IPR006612">
    <property type="entry name" value="THAP_Znf"/>
</dbReference>
<dbReference type="PANTHER" id="PTHR23080">
    <property type="entry name" value="THAP DOMAIN PROTEIN"/>
    <property type="match status" value="1"/>
</dbReference>
<dbReference type="InterPro" id="IPR027805">
    <property type="entry name" value="Transposase_HTH_dom"/>
</dbReference>
<dbReference type="InterPro" id="IPR027806">
    <property type="entry name" value="HARBI1_dom"/>
</dbReference>
<dbReference type="Pfam" id="PF13359">
    <property type="entry name" value="DDE_Tnp_4"/>
    <property type="match status" value="1"/>
</dbReference>
<evidence type="ECO:0000256" key="6">
    <source>
        <dbReference type="PROSITE-ProRule" id="PRU00309"/>
    </source>
</evidence>
<accession>A0A8B8ARV5</accession>
<feature type="domain" description="THAP-type" evidence="8">
    <location>
        <begin position="1"/>
        <end position="79"/>
    </location>
</feature>
<evidence type="ECO:0000313" key="10">
    <source>
        <dbReference type="RefSeq" id="XP_022293905.1"/>
    </source>
</evidence>
<dbReference type="InterPro" id="IPR038441">
    <property type="entry name" value="THAP_Znf_sf"/>
</dbReference>
<sequence length="504" mass="57700">MVKTCCVYKCNNQFNASAKSKGISFFRFPKDKRKRRAWIKAVNRDEWTPNDHSWICSEHFVQGWHGDDPEDENYAPTLFSYKQTVVNKEREQRRLEREVCKEKLLEEMQAKEREKANIQFSLFTHASYCGSETTTMTAECNGSGEFGDDVHVVQTSDTGVQCDLDPLIEENNKLREEINSLREELKRNKWSVDRIKDDDASTRFYTGLPSFAVFLWLYNFLASKASRMTFWRGEVNTSTTDKMRTATSTLPLIDQLFAVLVRLKVGLFVQDISDRFQISPASFSMYFTTWISLLHAELKLINPFPSLDIIQRTMPDSFKAKYPSTRVINDCTELFIQTSSSLINQSLTFSNYKHHNTVKFLVGISPSGVITFVSDAWPGRTSDRQITEQSGLLDALEPGDSVMADKGFTIGDLLQKRKCHLNIPPFRGNSPQFSMDDVFKTQGIAQLRIHVERSIGRVKNFHILEGVIPITKLPLISKIFQVCCWLTNLDLPLVDGKKELTNVS</sequence>
<comment type="cofactor">
    <cofactor evidence="1">
        <name>a divalent metal cation</name>
        <dbReference type="ChEBI" id="CHEBI:60240"/>
    </cofactor>
</comment>
<dbReference type="OrthoDB" id="6145000at2759"/>
<dbReference type="Proteomes" id="UP000694844">
    <property type="component" value="Chromosome 7"/>
</dbReference>
<dbReference type="GO" id="GO:0003677">
    <property type="term" value="F:DNA binding"/>
    <property type="evidence" value="ECO:0007669"/>
    <property type="project" value="UniProtKB-UniRule"/>
</dbReference>
<name>A0A8B8ARV5_CRAVI</name>
<evidence type="ECO:0000256" key="1">
    <source>
        <dbReference type="ARBA" id="ARBA00001968"/>
    </source>
</evidence>
<keyword evidence="2" id="KW-0479">Metal-binding</keyword>
<dbReference type="Gene3D" id="6.20.210.20">
    <property type="entry name" value="THAP domain"/>
    <property type="match status" value="1"/>
</dbReference>
<dbReference type="Pfam" id="PF05485">
    <property type="entry name" value="THAP"/>
    <property type="match status" value="1"/>
</dbReference>